<evidence type="ECO:0000313" key="1">
    <source>
        <dbReference type="EMBL" id="KKN37408.1"/>
    </source>
</evidence>
<protein>
    <submittedName>
        <fullName evidence="1">Uncharacterized protein</fullName>
    </submittedName>
</protein>
<gene>
    <name evidence="1" type="ORF">LCGC14_0763560</name>
</gene>
<accession>A0A0F9T7D4</accession>
<dbReference type="AlphaFoldDB" id="A0A0F9T7D4"/>
<proteinExistence type="predicted"/>
<name>A0A0F9T7D4_9ZZZZ</name>
<reference evidence="1" key="1">
    <citation type="journal article" date="2015" name="Nature">
        <title>Complex archaea that bridge the gap between prokaryotes and eukaryotes.</title>
        <authorList>
            <person name="Spang A."/>
            <person name="Saw J.H."/>
            <person name="Jorgensen S.L."/>
            <person name="Zaremba-Niedzwiedzka K."/>
            <person name="Martijn J."/>
            <person name="Lind A.E."/>
            <person name="van Eijk R."/>
            <person name="Schleper C."/>
            <person name="Guy L."/>
            <person name="Ettema T.J."/>
        </authorList>
    </citation>
    <scope>NUCLEOTIDE SEQUENCE</scope>
</reference>
<sequence>MKQLERKTEITYRWWRDDDKDIDPAHIEDLNERAEEIIHDMASDDFTEKEANEHSSQNEIKQSIIGAFESILKRSQAVMTIDLDRIRVHVDVCLGLCRPSEIEDMQAYIGYSTAGKKTVPTIASTLMHDLNGIRDRNGDKNPNFFPRTAGYSDLI</sequence>
<organism evidence="1">
    <name type="scientific">marine sediment metagenome</name>
    <dbReference type="NCBI Taxonomy" id="412755"/>
    <lineage>
        <taxon>unclassified sequences</taxon>
        <taxon>metagenomes</taxon>
        <taxon>ecological metagenomes</taxon>
    </lineage>
</organism>
<dbReference type="EMBL" id="LAZR01001895">
    <property type="protein sequence ID" value="KKN37408.1"/>
    <property type="molecule type" value="Genomic_DNA"/>
</dbReference>
<comment type="caution">
    <text evidence="1">The sequence shown here is derived from an EMBL/GenBank/DDBJ whole genome shotgun (WGS) entry which is preliminary data.</text>
</comment>